<feature type="non-terminal residue" evidence="1">
    <location>
        <position position="87"/>
    </location>
</feature>
<organism evidence="1 2">
    <name type="scientific">Racocetra persica</name>
    <dbReference type="NCBI Taxonomy" id="160502"/>
    <lineage>
        <taxon>Eukaryota</taxon>
        <taxon>Fungi</taxon>
        <taxon>Fungi incertae sedis</taxon>
        <taxon>Mucoromycota</taxon>
        <taxon>Glomeromycotina</taxon>
        <taxon>Glomeromycetes</taxon>
        <taxon>Diversisporales</taxon>
        <taxon>Gigasporaceae</taxon>
        <taxon>Racocetra</taxon>
    </lineage>
</organism>
<proteinExistence type="predicted"/>
<dbReference type="Proteomes" id="UP000789920">
    <property type="component" value="Unassembled WGS sequence"/>
</dbReference>
<sequence>STTKFNYRSNSDTKPCPVSDLIQLDDASLLPTQNISSDNIFSNLPQNDIEWFDNMEDRYNASTDEKWAELDKTLLYDYLKRKIIKIE</sequence>
<comment type="caution">
    <text evidence="1">The sequence shown here is derived from an EMBL/GenBank/DDBJ whole genome shotgun (WGS) entry which is preliminary data.</text>
</comment>
<feature type="non-terminal residue" evidence="1">
    <location>
        <position position="1"/>
    </location>
</feature>
<name>A0ACA9RHK9_9GLOM</name>
<evidence type="ECO:0000313" key="1">
    <source>
        <dbReference type="EMBL" id="CAG8793649.1"/>
    </source>
</evidence>
<gene>
    <name evidence="1" type="ORF">RPERSI_LOCUS19604</name>
</gene>
<accession>A0ACA9RHK9</accession>
<keyword evidence="2" id="KW-1185">Reference proteome</keyword>
<reference evidence="1" key="1">
    <citation type="submission" date="2021-06" db="EMBL/GenBank/DDBJ databases">
        <authorList>
            <person name="Kallberg Y."/>
            <person name="Tangrot J."/>
            <person name="Rosling A."/>
        </authorList>
    </citation>
    <scope>NUCLEOTIDE SEQUENCE</scope>
    <source>
        <strain evidence="1">MA461A</strain>
    </source>
</reference>
<dbReference type="EMBL" id="CAJVQC010053988">
    <property type="protein sequence ID" value="CAG8793649.1"/>
    <property type="molecule type" value="Genomic_DNA"/>
</dbReference>
<evidence type="ECO:0000313" key="2">
    <source>
        <dbReference type="Proteomes" id="UP000789920"/>
    </source>
</evidence>
<protein>
    <submittedName>
        <fullName evidence="1">26053_t:CDS:1</fullName>
    </submittedName>
</protein>